<dbReference type="AlphaFoldDB" id="A0AB39RLL0"/>
<gene>
    <name evidence="3" type="ORF">AB5J53_36660</name>
</gene>
<organism evidence="3">
    <name type="scientific">Streptomyces sp. R41</name>
    <dbReference type="NCBI Taxonomy" id="3238632"/>
    <lineage>
        <taxon>Bacteria</taxon>
        <taxon>Bacillati</taxon>
        <taxon>Actinomycetota</taxon>
        <taxon>Actinomycetes</taxon>
        <taxon>Kitasatosporales</taxon>
        <taxon>Streptomycetaceae</taxon>
        <taxon>Streptomyces</taxon>
    </lineage>
</organism>
<evidence type="ECO:0000259" key="2">
    <source>
        <dbReference type="Pfam" id="PF13556"/>
    </source>
</evidence>
<protein>
    <submittedName>
        <fullName evidence="3">Helix-turn-helix domain-containing protein</fullName>
    </submittedName>
</protein>
<evidence type="ECO:0000256" key="1">
    <source>
        <dbReference type="SAM" id="MobiDB-lite"/>
    </source>
</evidence>
<dbReference type="InterPro" id="IPR025736">
    <property type="entry name" value="PucR_C-HTH_dom"/>
</dbReference>
<dbReference type="Gene3D" id="1.10.10.2840">
    <property type="entry name" value="PucR C-terminal helix-turn-helix domain"/>
    <property type="match status" value="1"/>
</dbReference>
<feature type="domain" description="PucR C-terminal helix-turn-helix" evidence="2">
    <location>
        <begin position="377"/>
        <end position="431"/>
    </location>
</feature>
<proteinExistence type="predicted"/>
<accession>A0AB39RLL0</accession>
<dbReference type="InterPro" id="IPR051448">
    <property type="entry name" value="CdaR-like_regulators"/>
</dbReference>
<feature type="compositionally biased region" description="Low complexity" evidence="1">
    <location>
        <begin position="123"/>
        <end position="140"/>
    </location>
</feature>
<dbReference type="InterPro" id="IPR042070">
    <property type="entry name" value="PucR_C-HTH_sf"/>
</dbReference>
<sequence>MKELAGRLAALDPDAGAALQVIAYFDRLTEGRVGLEALVRGAAVLSGCPARLVDERRGVRVRVTPDGRRADLAGPADPVWPWAPLDTAGASGPGAPPEPVASASRSLPPDPVGSAGASLSLEPVDSASPSPSLDPVDSASPSPPPEPVASAIPSLPLEPVASASPSTSLKPAPEAGTASGGFRVPGSMPGGAPEPRAALWLERPGPPDGVQAMILERAARAVRDVMERTRGWAPPAVPAAHDPALVEVVLDASAPQVARIRAAAQLGLKQGELVRAVALHEGGAEIVAAGRGASETRRAGVGPAVEPAEFPQSWAAARTALRLTAEGTARDPGARTVYAEELGGLALLAAAVGPDTPPIPDVLAVERAVAEATWAAATLHAVASAPSLRAAAAELTVHHSTLQERLAQAEHILGWDVHSPQGRLRLQLALAVRRLRRTAADSGTGRAAPPA</sequence>
<dbReference type="EMBL" id="CP163443">
    <property type="protein sequence ID" value="XDQ56820.1"/>
    <property type="molecule type" value="Genomic_DNA"/>
</dbReference>
<dbReference type="PANTHER" id="PTHR33744:SF17">
    <property type="entry name" value="CONSERVED PROTEIN"/>
    <property type="match status" value="1"/>
</dbReference>
<dbReference type="PANTHER" id="PTHR33744">
    <property type="entry name" value="CARBOHYDRATE DIACID REGULATOR"/>
    <property type="match status" value="1"/>
</dbReference>
<reference evidence="3" key="1">
    <citation type="submission" date="2024-07" db="EMBL/GenBank/DDBJ databases">
        <authorList>
            <person name="Yu S.T."/>
        </authorList>
    </citation>
    <scope>NUCLEOTIDE SEQUENCE</scope>
    <source>
        <strain evidence="3">R41</strain>
    </source>
</reference>
<name>A0AB39RLL0_9ACTN</name>
<feature type="region of interest" description="Disordered" evidence="1">
    <location>
        <begin position="68"/>
        <end position="199"/>
    </location>
</feature>
<evidence type="ECO:0000313" key="3">
    <source>
        <dbReference type="EMBL" id="XDQ56820.1"/>
    </source>
</evidence>
<dbReference type="Pfam" id="PF13556">
    <property type="entry name" value="HTH_30"/>
    <property type="match status" value="1"/>
</dbReference>
<dbReference type="RefSeq" id="WP_369249890.1">
    <property type="nucleotide sequence ID" value="NZ_CP163443.1"/>
</dbReference>